<feature type="region of interest" description="Disordered" evidence="6">
    <location>
        <begin position="736"/>
        <end position="789"/>
    </location>
</feature>
<protein>
    <recommendedName>
        <fullName evidence="11">Homeobox domain-containing protein</fullName>
    </recommendedName>
</protein>
<keyword evidence="4" id="KW-0479">Metal-binding</keyword>
<dbReference type="SUPFAM" id="SSF46689">
    <property type="entry name" value="Homeodomain-like"/>
    <property type="match status" value="1"/>
</dbReference>
<evidence type="ECO:0000256" key="5">
    <source>
        <dbReference type="PROSITE-ProRule" id="PRU00108"/>
    </source>
</evidence>
<dbReference type="GO" id="GO:0005634">
    <property type="term" value="C:nucleus"/>
    <property type="evidence" value="ECO:0007669"/>
    <property type="project" value="UniProtKB-SubCell"/>
</dbReference>
<keyword evidence="1 5" id="KW-0238">DNA-binding</keyword>
<dbReference type="GO" id="GO:0003677">
    <property type="term" value="F:DNA binding"/>
    <property type="evidence" value="ECO:0007669"/>
    <property type="project" value="UniProtKB-UniRule"/>
</dbReference>
<keyword evidence="3 5" id="KW-0539">Nucleus</keyword>
<evidence type="ECO:0000259" key="7">
    <source>
        <dbReference type="PROSITE" id="PS50071"/>
    </source>
</evidence>
<feature type="domain" description="C2H2-type" evidence="8">
    <location>
        <begin position="382"/>
        <end position="410"/>
    </location>
</feature>
<dbReference type="EMBL" id="MU004189">
    <property type="protein sequence ID" value="KAF2495543.1"/>
    <property type="molecule type" value="Genomic_DNA"/>
</dbReference>
<dbReference type="CDD" id="cd00086">
    <property type="entry name" value="homeodomain"/>
    <property type="match status" value="1"/>
</dbReference>
<feature type="region of interest" description="Disordered" evidence="6">
    <location>
        <begin position="213"/>
        <end position="373"/>
    </location>
</feature>
<feature type="region of interest" description="Disordered" evidence="6">
    <location>
        <begin position="72"/>
        <end position="98"/>
    </location>
</feature>
<name>A0A6A6QUZ6_9PEZI</name>
<dbReference type="Proteomes" id="UP000799750">
    <property type="component" value="Unassembled WGS sequence"/>
</dbReference>
<evidence type="ECO:0000256" key="4">
    <source>
        <dbReference type="PROSITE-ProRule" id="PRU00042"/>
    </source>
</evidence>
<dbReference type="GO" id="GO:0008270">
    <property type="term" value="F:zinc ion binding"/>
    <property type="evidence" value="ECO:0007669"/>
    <property type="project" value="UniProtKB-KW"/>
</dbReference>
<feature type="compositionally biased region" description="Low complexity" evidence="6">
    <location>
        <begin position="326"/>
        <end position="351"/>
    </location>
</feature>
<dbReference type="PROSITE" id="PS50157">
    <property type="entry name" value="ZINC_FINGER_C2H2_2"/>
    <property type="match status" value="1"/>
</dbReference>
<keyword evidence="4" id="KW-0862">Zinc</keyword>
<evidence type="ECO:0000259" key="8">
    <source>
        <dbReference type="PROSITE" id="PS50157"/>
    </source>
</evidence>
<dbReference type="Gene3D" id="1.10.10.60">
    <property type="entry name" value="Homeodomain-like"/>
    <property type="match status" value="1"/>
</dbReference>
<evidence type="ECO:0008006" key="11">
    <source>
        <dbReference type="Google" id="ProtNLM"/>
    </source>
</evidence>
<dbReference type="SMART" id="SM00389">
    <property type="entry name" value="HOX"/>
    <property type="match status" value="1"/>
</dbReference>
<dbReference type="InterPro" id="IPR013087">
    <property type="entry name" value="Znf_C2H2_type"/>
</dbReference>
<feature type="domain" description="Homeobox" evidence="7">
    <location>
        <begin position="151"/>
        <end position="214"/>
    </location>
</feature>
<reference evidence="9" key="1">
    <citation type="journal article" date="2020" name="Stud. Mycol.">
        <title>101 Dothideomycetes genomes: a test case for predicting lifestyles and emergence of pathogens.</title>
        <authorList>
            <person name="Haridas S."/>
            <person name="Albert R."/>
            <person name="Binder M."/>
            <person name="Bloem J."/>
            <person name="Labutti K."/>
            <person name="Salamov A."/>
            <person name="Andreopoulos B."/>
            <person name="Baker S."/>
            <person name="Barry K."/>
            <person name="Bills G."/>
            <person name="Bluhm B."/>
            <person name="Cannon C."/>
            <person name="Castanera R."/>
            <person name="Culley D."/>
            <person name="Daum C."/>
            <person name="Ezra D."/>
            <person name="Gonzalez J."/>
            <person name="Henrissat B."/>
            <person name="Kuo A."/>
            <person name="Liang C."/>
            <person name="Lipzen A."/>
            <person name="Lutzoni F."/>
            <person name="Magnuson J."/>
            <person name="Mondo S."/>
            <person name="Nolan M."/>
            <person name="Ohm R."/>
            <person name="Pangilinan J."/>
            <person name="Park H.-J."/>
            <person name="Ramirez L."/>
            <person name="Alfaro M."/>
            <person name="Sun H."/>
            <person name="Tritt A."/>
            <person name="Yoshinaga Y."/>
            <person name="Zwiers L.-H."/>
            <person name="Turgeon B."/>
            <person name="Goodwin S."/>
            <person name="Spatafora J."/>
            <person name="Crous P."/>
            <person name="Grigoriev I."/>
        </authorList>
    </citation>
    <scope>NUCLEOTIDE SEQUENCE</scope>
    <source>
        <strain evidence="9">CBS 269.34</strain>
    </source>
</reference>
<dbReference type="Gene3D" id="3.30.160.60">
    <property type="entry name" value="Classic Zinc Finger"/>
    <property type="match status" value="1"/>
</dbReference>
<dbReference type="InterPro" id="IPR008422">
    <property type="entry name" value="KN_HD"/>
</dbReference>
<dbReference type="GO" id="GO:0006355">
    <property type="term" value="P:regulation of DNA-templated transcription"/>
    <property type="evidence" value="ECO:0007669"/>
    <property type="project" value="InterPro"/>
</dbReference>
<dbReference type="InterPro" id="IPR009057">
    <property type="entry name" value="Homeodomain-like_sf"/>
</dbReference>
<keyword evidence="10" id="KW-1185">Reference proteome</keyword>
<sequence length="789" mass="86509">MDGSMSEEEFQRLLSSIPVQDPNLLGAWDTSLDLTGIGSGVPQDDQVGELSDWPSSYIDQPLTGMPLTTVDGLVPQNLEPNPPSGLDPSHISPYLDSQPQWQDLSDLNLAEPWDQGSDLPSTIFQLDNLLYLPEDPADQQTTGYGEVSGDDGKPSKRTRIPLEAKKLLEASFEQHRHDPYLQKKDLHELADATGLSLRQVRTFFANARVRKLPPVTSSSPSAEPHKIPLPVSANDRSTSLAKRRRHSKPVEPDNSGPCNATAVRIPQSSPLKQQDPMQRYLSTSPEDEGISEDAISKAAASFSDTDNATRPPLLTRKYSSKSDAVSVANTALSSRSSSGSSLASVDSTTNRGPRRGRKRQRDQSTKEPISVIRRPSDPSKIYQCSFCTSDFLQKYDWRRHEESVHFPQKEWICMPDGPAYDDADGIARCVLCNEALRLPSHFETHNCATCLTNPRADRTFTRKDKLLQHIVQVHKVAQFDNDKKLNWCRPIQHKITITCGICGIHPATWAERADHLATHFAEGHGMQFWIGLPGGIVANNGDTQSEAQATQSHRDDLVQQNRTLCPICPEVLPTHLEALYHKRVAHNYYCITDQTPPYSCPTTRVATPPPKPRNDISQVNGATFNVGTKKGGEDKSSLSASWTEGDPNHAYTEGGATIASVPNRGLYMTPAMNTSTVGSLPSTRMPFTKPSRLAALKASRGDVDYPTRGSDSFLYPITGWDVAKGRTLVQWKGQEALPPKAVGENGAPKAPDWKEGTETRLASGGEVGQGESVSRNGNVKAVWGPWGPA</sequence>
<evidence type="ECO:0000313" key="9">
    <source>
        <dbReference type="EMBL" id="KAF2495543.1"/>
    </source>
</evidence>
<keyword evidence="2 5" id="KW-0371">Homeobox</keyword>
<dbReference type="OrthoDB" id="5399138at2759"/>
<dbReference type="SMART" id="SM00355">
    <property type="entry name" value="ZnF_C2H2"/>
    <property type="match status" value="4"/>
</dbReference>
<dbReference type="InterPro" id="IPR001356">
    <property type="entry name" value="HD"/>
</dbReference>
<dbReference type="AlphaFoldDB" id="A0A6A6QUZ6"/>
<accession>A0A6A6QUZ6</accession>
<keyword evidence="4" id="KW-0863">Zinc-finger</keyword>
<dbReference type="PROSITE" id="PS50071">
    <property type="entry name" value="HOMEOBOX_2"/>
    <property type="match status" value="1"/>
</dbReference>
<proteinExistence type="predicted"/>
<dbReference type="Pfam" id="PF05920">
    <property type="entry name" value="Homeobox_KN"/>
    <property type="match status" value="1"/>
</dbReference>
<evidence type="ECO:0000256" key="3">
    <source>
        <dbReference type="ARBA" id="ARBA00023242"/>
    </source>
</evidence>
<evidence type="ECO:0000313" key="10">
    <source>
        <dbReference type="Proteomes" id="UP000799750"/>
    </source>
</evidence>
<feature type="region of interest" description="Disordered" evidence="6">
    <location>
        <begin position="625"/>
        <end position="649"/>
    </location>
</feature>
<gene>
    <name evidence="9" type="ORF">BU16DRAFT_561826</name>
</gene>
<organism evidence="9 10">
    <name type="scientific">Lophium mytilinum</name>
    <dbReference type="NCBI Taxonomy" id="390894"/>
    <lineage>
        <taxon>Eukaryota</taxon>
        <taxon>Fungi</taxon>
        <taxon>Dikarya</taxon>
        <taxon>Ascomycota</taxon>
        <taxon>Pezizomycotina</taxon>
        <taxon>Dothideomycetes</taxon>
        <taxon>Pleosporomycetidae</taxon>
        <taxon>Mytilinidiales</taxon>
        <taxon>Mytilinidiaceae</taxon>
        <taxon>Lophium</taxon>
    </lineage>
</organism>
<comment type="subcellular location">
    <subcellularLocation>
        <location evidence="5">Nucleus</location>
    </subcellularLocation>
</comment>
<evidence type="ECO:0000256" key="1">
    <source>
        <dbReference type="ARBA" id="ARBA00023125"/>
    </source>
</evidence>
<evidence type="ECO:0000256" key="2">
    <source>
        <dbReference type="ARBA" id="ARBA00023155"/>
    </source>
</evidence>
<feature type="region of interest" description="Disordered" evidence="6">
    <location>
        <begin position="136"/>
        <end position="157"/>
    </location>
</feature>
<feature type="DNA-binding region" description="Homeobox" evidence="5">
    <location>
        <begin position="153"/>
        <end position="215"/>
    </location>
</feature>
<evidence type="ECO:0000256" key="6">
    <source>
        <dbReference type="SAM" id="MobiDB-lite"/>
    </source>
</evidence>
<feature type="compositionally biased region" description="Polar residues" evidence="6">
    <location>
        <begin position="266"/>
        <end position="284"/>
    </location>
</feature>
<dbReference type="PROSITE" id="PS00028">
    <property type="entry name" value="ZINC_FINGER_C2H2_1"/>
    <property type="match status" value="1"/>
</dbReference>